<feature type="region of interest" description="Disordered" evidence="1">
    <location>
        <begin position="49"/>
        <end position="72"/>
    </location>
</feature>
<accession>A0A836GM29</accession>
<organism evidence="2 3">
    <name type="scientific">Leishmania orientalis</name>
    <dbReference type="NCBI Taxonomy" id="2249476"/>
    <lineage>
        <taxon>Eukaryota</taxon>
        <taxon>Discoba</taxon>
        <taxon>Euglenozoa</taxon>
        <taxon>Kinetoplastea</taxon>
        <taxon>Metakinetoplastina</taxon>
        <taxon>Trypanosomatida</taxon>
        <taxon>Trypanosomatidae</taxon>
        <taxon>Leishmaniinae</taxon>
        <taxon>Leishmania</taxon>
    </lineage>
</organism>
<dbReference type="RefSeq" id="XP_067062527.1">
    <property type="nucleotide sequence ID" value="XM_067207224.1"/>
</dbReference>
<dbReference type="EMBL" id="JAFHLR010000026">
    <property type="protein sequence ID" value="KAG5476294.1"/>
    <property type="molecule type" value="Genomic_DNA"/>
</dbReference>
<sequence length="72" mass="7775">MPVPSGSLSSAFDHRALPSSQGAAGPYEFTSTAGRHVVGNLRGFRFVEESRTPTQAKSETRAAAVSRRRRDI</sequence>
<dbReference type="Proteomes" id="UP000674143">
    <property type="component" value="Unassembled WGS sequence"/>
</dbReference>
<gene>
    <name evidence="2" type="ORF">LSCM4_05275</name>
</gene>
<proteinExistence type="predicted"/>
<evidence type="ECO:0000256" key="1">
    <source>
        <dbReference type="SAM" id="MobiDB-lite"/>
    </source>
</evidence>
<feature type="region of interest" description="Disordered" evidence="1">
    <location>
        <begin position="1"/>
        <end position="28"/>
    </location>
</feature>
<keyword evidence="3" id="KW-1185">Reference proteome</keyword>
<comment type="caution">
    <text evidence="2">The sequence shown here is derived from an EMBL/GenBank/DDBJ whole genome shotgun (WGS) entry which is preliminary data.</text>
</comment>
<name>A0A836GM29_9TRYP</name>
<reference evidence="3" key="2">
    <citation type="journal article" date="2021" name="Sci. Data">
        <title>Chromosome-scale genome sequencing, assembly and annotation of six genomes from subfamily Leishmaniinae.</title>
        <authorList>
            <person name="Almutairi H."/>
            <person name="Urbaniak M.D."/>
            <person name="Bates M.D."/>
            <person name="Jariyapan N."/>
            <person name="Kwakye-Nuako G."/>
            <person name="Thomaz Soccol V."/>
            <person name="Al-Salem W.S."/>
            <person name="Dillon R.J."/>
            <person name="Bates P.A."/>
            <person name="Gatherer D."/>
        </authorList>
    </citation>
    <scope>NUCLEOTIDE SEQUENCE [LARGE SCALE GENOMIC DNA]</scope>
</reference>
<protein>
    <submittedName>
        <fullName evidence="2">Uncharacterized protein</fullName>
    </submittedName>
</protein>
<dbReference type="KEGG" id="loi:92361158"/>
<dbReference type="AlphaFoldDB" id="A0A836GM29"/>
<reference evidence="3" key="1">
    <citation type="journal article" date="2021" name="Microbiol. Resour. Announc.">
        <title>LGAAP: Leishmaniinae Genome Assembly and Annotation Pipeline.</title>
        <authorList>
            <person name="Almutairi H."/>
            <person name="Urbaniak M.D."/>
            <person name="Bates M.D."/>
            <person name="Jariyapan N."/>
            <person name="Kwakye-Nuako G."/>
            <person name="Thomaz-Soccol V."/>
            <person name="Al-Salem W.S."/>
            <person name="Dillon R.J."/>
            <person name="Bates P.A."/>
            <person name="Gatherer D."/>
        </authorList>
    </citation>
    <scope>NUCLEOTIDE SEQUENCE [LARGE SCALE GENOMIC DNA]</scope>
</reference>
<feature type="compositionally biased region" description="Polar residues" evidence="1">
    <location>
        <begin position="1"/>
        <end position="10"/>
    </location>
</feature>
<evidence type="ECO:0000313" key="3">
    <source>
        <dbReference type="Proteomes" id="UP000674143"/>
    </source>
</evidence>
<evidence type="ECO:0000313" key="2">
    <source>
        <dbReference type="EMBL" id="KAG5476294.1"/>
    </source>
</evidence>
<dbReference type="GeneID" id="92361158"/>